<dbReference type="AlphaFoldDB" id="A0AAN7B4Y3"/>
<feature type="compositionally biased region" description="Low complexity" evidence="1">
    <location>
        <begin position="155"/>
        <end position="166"/>
    </location>
</feature>
<feature type="compositionally biased region" description="Basic and acidic residues" evidence="1">
    <location>
        <begin position="175"/>
        <end position="186"/>
    </location>
</feature>
<sequence length="319" mass="35410">MRKCGKCGYTWEDEYWTQSLFFCDPCVAGVQIGASPASMSPVQRPTTSGYDINPSSGRLSRQQSLNFRPSEFGFNYPSATNSQPPSQPASRPPSSQGHRSRSDHSSSKHEEKRQGKAVDYLSDHSSDHSGHHSRHGGHSSDRLRQYPFSRDLPHRSSSSSLYDSHSLNPAVYKGKKPDVGGGDNRHRLNPYFYSSSEDEAIPAQQNPKKPQNPTYPKDSLEYTSPEISEPPSDASIPDSWYLQLDAAAKRHDARELAREKAKYPDSDSDRPTGHVSSGTTSSSGSYVDSTYGSDPEGRRQPIPDHMLIGSSRRRPNQPR</sequence>
<protein>
    <submittedName>
        <fullName evidence="2">Uncharacterized protein</fullName>
    </submittedName>
</protein>
<dbReference type="EMBL" id="MU858174">
    <property type="protein sequence ID" value="KAK4210444.1"/>
    <property type="molecule type" value="Genomic_DNA"/>
</dbReference>
<gene>
    <name evidence="2" type="ORF">QBC37DRAFT_403384</name>
</gene>
<feature type="compositionally biased region" description="Polar residues" evidence="1">
    <location>
        <begin position="37"/>
        <end position="67"/>
    </location>
</feature>
<feature type="compositionally biased region" description="Basic and acidic residues" evidence="1">
    <location>
        <begin position="247"/>
        <end position="272"/>
    </location>
</feature>
<feature type="compositionally biased region" description="Low complexity" evidence="1">
    <location>
        <begin position="275"/>
        <end position="294"/>
    </location>
</feature>
<dbReference type="Proteomes" id="UP001301769">
    <property type="component" value="Unassembled WGS sequence"/>
</dbReference>
<feature type="region of interest" description="Disordered" evidence="1">
    <location>
        <begin position="36"/>
        <end position="319"/>
    </location>
</feature>
<name>A0AAN7B4Y3_9PEZI</name>
<comment type="caution">
    <text evidence="2">The sequence shown here is derived from an EMBL/GenBank/DDBJ whole genome shotgun (WGS) entry which is preliminary data.</text>
</comment>
<proteinExistence type="predicted"/>
<reference evidence="2" key="1">
    <citation type="journal article" date="2023" name="Mol. Phylogenet. Evol.">
        <title>Genome-scale phylogeny and comparative genomics of the fungal order Sordariales.</title>
        <authorList>
            <person name="Hensen N."/>
            <person name="Bonometti L."/>
            <person name="Westerberg I."/>
            <person name="Brannstrom I.O."/>
            <person name="Guillou S."/>
            <person name="Cros-Aarteil S."/>
            <person name="Calhoun S."/>
            <person name="Haridas S."/>
            <person name="Kuo A."/>
            <person name="Mondo S."/>
            <person name="Pangilinan J."/>
            <person name="Riley R."/>
            <person name="LaButti K."/>
            <person name="Andreopoulos B."/>
            <person name="Lipzen A."/>
            <person name="Chen C."/>
            <person name="Yan M."/>
            <person name="Daum C."/>
            <person name="Ng V."/>
            <person name="Clum A."/>
            <person name="Steindorff A."/>
            <person name="Ohm R.A."/>
            <person name="Martin F."/>
            <person name="Silar P."/>
            <person name="Natvig D.O."/>
            <person name="Lalanne C."/>
            <person name="Gautier V."/>
            <person name="Ament-Velasquez S.L."/>
            <person name="Kruys A."/>
            <person name="Hutchinson M.I."/>
            <person name="Powell A.J."/>
            <person name="Barry K."/>
            <person name="Miller A.N."/>
            <person name="Grigoriev I.V."/>
            <person name="Debuchy R."/>
            <person name="Gladieux P."/>
            <person name="Hiltunen Thoren M."/>
            <person name="Johannesson H."/>
        </authorList>
    </citation>
    <scope>NUCLEOTIDE SEQUENCE</scope>
    <source>
        <strain evidence="2">PSN293</strain>
    </source>
</reference>
<feature type="compositionally biased region" description="Basic and acidic residues" evidence="1">
    <location>
        <begin position="100"/>
        <end position="130"/>
    </location>
</feature>
<keyword evidence="3" id="KW-1185">Reference proteome</keyword>
<organism evidence="2 3">
    <name type="scientific">Rhypophila decipiens</name>
    <dbReference type="NCBI Taxonomy" id="261697"/>
    <lineage>
        <taxon>Eukaryota</taxon>
        <taxon>Fungi</taxon>
        <taxon>Dikarya</taxon>
        <taxon>Ascomycota</taxon>
        <taxon>Pezizomycotina</taxon>
        <taxon>Sordariomycetes</taxon>
        <taxon>Sordariomycetidae</taxon>
        <taxon>Sordariales</taxon>
        <taxon>Naviculisporaceae</taxon>
        <taxon>Rhypophila</taxon>
    </lineage>
</organism>
<evidence type="ECO:0000313" key="2">
    <source>
        <dbReference type="EMBL" id="KAK4210444.1"/>
    </source>
</evidence>
<evidence type="ECO:0000256" key="1">
    <source>
        <dbReference type="SAM" id="MobiDB-lite"/>
    </source>
</evidence>
<accession>A0AAN7B4Y3</accession>
<evidence type="ECO:0000313" key="3">
    <source>
        <dbReference type="Proteomes" id="UP001301769"/>
    </source>
</evidence>
<reference evidence="2" key="2">
    <citation type="submission" date="2023-05" db="EMBL/GenBank/DDBJ databases">
        <authorList>
            <consortium name="Lawrence Berkeley National Laboratory"/>
            <person name="Steindorff A."/>
            <person name="Hensen N."/>
            <person name="Bonometti L."/>
            <person name="Westerberg I."/>
            <person name="Brannstrom I.O."/>
            <person name="Guillou S."/>
            <person name="Cros-Aarteil S."/>
            <person name="Calhoun S."/>
            <person name="Haridas S."/>
            <person name="Kuo A."/>
            <person name="Mondo S."/>
            <person name="Pangilinan J."/>
            <person name="Riley R."/>
            <person name="Labutti K."/>
            <person name="Andreopoulos B."/>
            <person name="Lipzen A."/>
            <person name="Chen C."/>
            <person name="Yanf M."/>
            <person name="Daum C."/>
            <person name="Ng V."/>
            <person name="Clum A."/>
            <person name="Ohm R."/>
            <person name="Martin F."/>
            <person name="Silar P."/>
            <person name="Natvig D."/>
            <person name="Lalanne C."/>
            <person name="Gautier V."/>
            <person name="Ament-Velasquez S.L."/>
            <person name="Kruys A."/>
            <person name="Hutchinson M.I."/>
            <person name="Powell A.J."/>
            <person name="Barry K."/>
            <person name="Miller A.N."/>
            <person name="Grigoriev I.V."/>
            <person name="Debuchy R."/>
            <person name="Gladieux P."/>
            <person name="Thoren M.H."/>
            <person name="Johannesson H."/>
        </authorList>
    </citation>
    <scope>NUCLEOTIDE SEQUENCE</scope>
    <source>
        <strain evidence="2">PSN293</strain>
    </source>
</reference>